<feature type="transmembrane region" description="Helical" evidence="11">
    <location>
        <begin position="83"/>
        <end position="106"/>
    </location>
</feature>
<evidence type="ECO:0000256" key="2">
    <source>
        <dbReference type="ARBA" id="ARBA00004936"/>
    </source>
</evidence>
<evidence type="ECO:0000256" key="1">
    <source>
        <dbReference type="ARBA" id="ARBA00004651"/>
    </source>
</evidence>
<feature type="active site" evidence="8">
    <location>
        <position position="383"/>
    </location>
</feature>
<keyword evidence="7 11" id="KW-0472">Membrane</keyword>
<feature type="transmembrane region" description="Helical" evidence="11">
    <location>
        <begin position="28"/>
        <end position="49"/>
    </location>
</feature>
<keyword evidence="9" id="KW-0464">Manganese</keyword>
<evidence type="ECO:0000256" key="6">
    <source>
        <dbReference type="ARBA" id="ARBA00022989"/>
    </source>
</evidence>
<keyword evidence="9" id="KW-0479">Metal-binding</keyword>
<keyword evidence="4" id="KW-1003">Cell membrane</keyword>
<protein>
    <submittedName>
        <fullName evidence="13">LTA synthase family protein</fullName>
    </submittedName>
</protein>
<gene>
    <name evidence="13" type="ORF">EQM06_07600</name>
</gene>
<feature type="binding site" evidence="10">
    <location>
        <position position="383"/>
    </location>
    <ligand>
        <name>Mn(2+)</name>
        <dbReference type="ChEBI" id="CHEBI:29035"/>
    </ligand>
</feature>
<feature type="transmembrane region" description="Helical" evidence="11">
    <location>
        <begin position="126"/>
        <end position="147"/>
    </location>
</feature>
<evidence type="ECO:0000256" key="5">
    <source>
        <dbReference type="ARBA" id="ARBA00022692"/>
    </source>
</evidence>
<dbReference type="InterPro" id="IPR012160">
    <property type="entry name" value="LtaS-like"/>
</dbReference>
<evidence type="ECO:0000256" key="11">
    <source>
        <dbReference type="SAM" id="Phobius"/>
    </source>
</evidence>
<evidence type="ECO:0000313" key="13">
    <source>
        <dbReference type="EMBL" id="QAT43111.1"/>
    </source>
</evidence>
<evidence type="ECO:0000256" key="4">
    <source>
        <dbReference type="ARBA" id="ARBA00022475"/>
    </source>
</evidence>
<comment type="similarity">
    <text evidence="3">Belongs to the LTA synthase family.</text>
</comment>
<feature type="domain" description="Sulfatase N-terminal" evidence="12">
    <location>
        <begin position="332"/>
        <end position="631"/>
    </location>
</feature>
<dbReference type="SUPFAM" id="SSF53649">
    <property type="entry name" value="Alkaline phosphatase-like"/>
    <property type="match status" value="1"/>
</dbReference>
<dbReference type="PIRSF" id="PIRSF005091">
    <property type="entry name" value="Mmb_sulf_HI1246"/>
    <property type="match status" value="1"/>
</dbReference>
<feature type="binding site" evidence="10">
    <location>
        <position position="567"/>
    </location>
    <ligand>
        <name>Mn(2+)</name>
        <dbReference type="ChEBI" id="CHEBI:29035"/>
    </ligand>
</feature>
<evidence type="ECO:0000256" key="9">
    <source>
        <dbReference type="PIRSR" id="PIRSR005091-2"/>
    </source>
</evidence>
<dbReference type="PANTHER" id="PTHR47371">
    <property type="entry name" value="LIPOTEICHOIC ACID SYNTHASE"/>
    <property type="match status" value="1"/>
</dbReference>
<dbReference type="AlphaFoldDB" id="A0A410PVZ4"/>
<dbReference type="GO" id="GO:0005886">
    <property type="term" value="C:plasma membrane"/>
    <property type="evidence" value="ECO:0007669"/>
    <property type="project" value="UniProtKB-SubCell"/>
</dbReference>
<dbReference type="KEGG" id="amij:EQM06_07600"/>
<feature type="binding site" evidence="10">
    <location>
        <position position="566"/>
    </location>
    <ligand>
        <name>Mn(2+)</name>
        <dbReference type="ChEBI" id="CHEBI:29035"/>
    </ligand>
</feature>
<evidence type="ECO:0000256" key="7">
    <source>
        <dbReference type="ARBA" id="ARBA00023136"/>
    </source>
</evidence>
<dbReference type="Proteomes" id="UP000287601">
    <property type="component" value="Chromosome"/>
</dbReference>
<dbReference type="InterPro" id="IPR017850">
    <property type="entry name" value="Alkaline_phosphatase_core_sf"/>
</dbReference>
<evidence type="ECO:0000256" key="3">
    <source>
        <dbReference type="ARBA" id="ARBA00009983"/>
    </source>
</evidence>
<sequence length="735" mass="84390">MNLEIKMDKINNYIDRIKQFAAEFRNQYGIVGCTAVFLVIMKFIIFYSLMSVKSNFIWICIISWVITYCLFKSFKNKYIPAVIYLLLSVLMFADVTYCSFFNKYLSVAMLGSAGMLGDVTASIKQIMRPINFFMLLDAAAIFAAVVLHQCRENGKKCGSFLNGKKPENILSGQQEKEKPVRDILAELDAMALEESEGMNYDENELSEEMPGLDVQAAGLTEVKPKDTRDGKEQYLGRVYRKRAERKRKRESTKHFKGHRTQIIPIAIIVVLIITSTFSPFMQSMAKQEFYTYHIGDITANVFGLSGQKHIMAFEDSYETEKNGPLFGAAKGKNLVVIQVESLQNFAIGMEYNGQEVTPFLNSLIKDKTVYFDNYYQQVGTGNTSDAEFATNNSIMGSIEAFTYQLYEKNYFRGLPWLLKDQGYETAVLHAHENRDFWNRDDIYPQLGFDHYYGGLIGDTARPGGNFKMTEWMGWGLTDSEFYPQAMNYIKELQEPFYSFIITLSNHHPFEMLDKYKFIKLKPEDQGTLVGNYLNSVAYTDYALSELFHEFKKAGLYKDSIFAIYGDHMGLPASDETNEVMGRLLGHEYDWDDRMNIPLIIHMPDSDENITETIHNTGGQIDFLPTIAYLLGLDHLDTIYLGHNLFTYDKGVVAEHAYLPYGSFFINGYGFEMARDGVFKDSRAWDLNTRKAVDINPLYDYYIRSMEISDTSVYILQNDILRKVYQDGKSREEVLN</sequence>
<evidence type="ECO:0000259" key="12">
    <source>
        <dbReference type="Pfam" id="PF00884"/>
    </source>
</evidence>
<dbReference type="OrthoDB" id="5901192at2"/>
<organism evidence="13 14">
    <name type="scientific">Aminipila luticellarii</name>
    <dbReference type="NCBI Taxonomy" id="2507160"/>
    <lineage>
        <taxon>Bacteria</taxon>
        <taxon>Bacillati</taxon>
        <taxon>Bacillota</taxon>
        <taxon>Clostridia</taxon>
        <taxon>Peptostreptococcales</taxon>
        <taxon>Anaerovoracaceae</taxon>
        <taxon>Aminipila</taxon>
    </lineage>
</organism>
<comment type="pathway">
    <text evidence="2">Cell wall biogenesis; lipoteichoic acid biosynthesis.</text>
</comment>
<keyword evidence="14" id="KW-1185">Reference proteome</keyword>
<dbReference type="Gene3D" id="3.30.1120.170">
    <property type="match status" value="1"/>
</dbReference>
<feature type="binding site" evidence="9">
    <location>
        <position position="506"/>
    </location>
    <ligand>
        <name>substrate</name>
    </ligand>
</feature>
<accession>A0A410PVZ4</accession>
<dbReference type="InterPro" id="IPR050448">
    <property type="entry name" value="OpgB/LTA_synthase_biosynth"/>
</dbReference>
<dbReference type="Pfam" id="PF00884">
    <property type="entry name" value="Sulfatase"/>
    <property type="match status" value="1"/>
</dbReference>
<dbReference type="Gene3D" id="3.40.720.10">
    <property type="entry name" value="Alkaline Phosphatase, subunit A"/>
    <property type="match status" value="1"/>
</dbReference>
<proteinExistence type="inferred from homology"/>
<evidence type="ECO:0000256" key="8">
    <source>
        <dbReference type="PIRSR" id="PIRSR005091-1"/>
    </source>
</evidence>
<name>A0A410PVZ4_9FIRM</name>
<feature type="transmembrane region" description="Helical" evidence="11">
    <location>
        <begin position="55"/>
        <end position="71"/>
    </location>
</feature>
<feature type="transmembrane region" description="Helical" evidence="11">
    <location>
        <begin position="262"/>
        <end position="281"/>
    </location>
</feature>
<feature type="binding site" evidence="10">
    <location>
        <position position="340"/>
    </location>
    <ligand>
        <name>Mn(2+)</name>
        <dbReference type="ChEBI" id="CHEBI:29035"/>
    </ligand>
</feature>
<dbReference type="PANTHER" id="PTHR47371:SF3">
    <property type="entry name" value="PHOSPHOGLYCEROL TRANSFERASE I"/>
    <property type="match status" value="1"/>
</dbReference>
<keyword evidence="6 11" id="KW-1133">Transmembrane helix</keyword>
<comment type="subcellular location">
    <subcellularLocation>
        <location evidence="1">Cell membrane</location>
        <topology evidence="1">Multi-pass membrane protein</topology>
    </subcellularLocation>
</comment>
<evidence type="ECO:0000313" key="14">
    <source>
        <dbReference type="Proteomes" id="UP000287601"/>
    </source>
</evidence>
<dbReference type="InterPro" id="IPR000917">
    <property type="entry name" value="Sulfatase_N"/>
</dbReference>
<dbReference type="CDD" id="cd16015">
    <property type="entry name" value="LTA_synthase"/>
    <property type="match status" value="1"/>
</dbReference>
<reference evidence="13 14" key="1">
    <citation type="submission" date="2019-01" db="EMBL/GenBank/DDBJ databases">
        <title>Draft genomes of a novel of Aminipila strains.</title>
        <authorList>
            <person name="Ma S."/>
        </authorList>
    </citation>
    <scope>NUCLEOTIDE SEQUENCE [LARGE SCALE GENOMIC DNA]</scope>
    <source>
        <strain evidence="14">JN-39</strain>
    </source>
</reference>
<evidence type="ECO:0000256" key="10">
    <source>
        <dbReference type="PIRSR" id="PIRSR005091-3"/>
    </source>
</evidence>
<keyword evidence="5 11" id="KW-0812">Transmembrane</keyword>
<dbReference type="EMBL" id="CP035281">
    <property type="protein sequence ID" value="QAT43111.1"/>
    <property type="molecule type" value="Genomic_DNA"/>
</dbReference>
<dbReference type="GO" id="GO:0046872">
    <property type="term" value="F:metal ion binding"/>
    <property type="evidence" value="ECO:0007669"/>
    <property type="project" value="UniProtKB-KW"/>
</dbReference>